<reference evidence="1 2" key="1">
    <citation type="submission" date="2020-03" db="EMBL/GenBank/DDBJ databases">
        <title>WGS of actinomycetes isolated from Thailand.</title>
        <authorList>
            <person name="Thawai C."/>
        </authorList>
    </citation>
    <scope>NUCLEOTIDE SEQUENCE [LARGE SCALE GENOMIC DNA]</scope>
    <source>
        <strain evidence="1 2">FMUSA5-5</strain>
    </source>
</reference>
<evidence type="ECO:0000313" key="2">
    <source>
        <dbReference type="Proteomes" id="UP000696294"/>
    </source>
</evidence>
<dbReference type="Proteomes" id="UP000696294">
    <property type="component" value="Unassembled WGS sequence"/>
</dbReference>
<protein>
    <submittedName>
        <fullName evidence="1">Uncharacterized protein</fullName>
    </submittedName>
</protein>
<evidence type="ECO:0000313" key="1">
    <source>
        <dbReference type="EMBL" id="NJP88843.1"/>
    </source>
</evidence>
<gene>
    <name evidence="1" type="ORF">HCN51_05120</name>
</gene>
<keyword evidence="2" id="KW-1185">Reference proteome</keyword>
<accession>A0ABX1B1I4</accession>
<dbReference type="RefSeq" id="WP_168007230.1">
    <property type="nucleotide sequence ID" value="NZ_JAATEP010000002.1"/>
</dbReference>
<dbReference type="EMBL" id="JAATEP010000002">
    <property type="protein sequence ID" value="NJP88843.1"/>
    <property type="molecule type" value="Genomic_DNA"/>
</dbReference>
<proteinExistence type="predicted"/>
<name>A0ABX1B1I4_9ACTN</name>
<comment type="caution">
    <text evidence="1">The sequence shown here is derived from an EMBL/GenBank/DDBJ whole genome shotgun (WGS) entry which is preliminary data.</text>
</comment>
<organism evidence="1 2">
    <name type="scientific">Nonomuraea composti</name>
    <dbReference type="NCBI Taxonomy" id="2720023"/>
    <lineage>
        <taxon>Bacteria</taxon>
        <taxon>Bacillati</taxon>
        <taxon>Actinomycetota</taxon>
        <taxon>Actinomycetes</taxon>
        <taxon>Streptosporangiales</taxon>
        <taxon>Streptosporangiaceae</taxon>
        <taxon>Nonomuraea</taxon>
    </lineage>
</organism>
<sequence>MGRNRQCHEWRALAQALGAVVVAVAVAESMAKGGGVAEGGSDGRG</sequence>